<dbReference type="GO" id="GO:0003677">
    <property type="term" value="F:DNA binding"/>
    <property type="evidence" value="ECO:0007669"/>
    <property type="project" value="InterPro"/>
</dbReference>
<evidence type="ECO:0000256" key="3">
    <source>
        <dbReference type="ARBA" id="ARBA00023082"/>
    </source>
</evidence>
<sequence>MAGPTNLESEAWVREAVSRFEGPLLLYARRLLTDAESARDVVQDVFLRLCGQSRAEIDGHLAEWLFTVCRNRALDVLRKEHRMTRLQDEQVNRCLSPAPGPHDVAERHDLGARVLALLDTLPPNQREVIRLKFQNGFSYQEISRISGHSVSNVGYLIHAGIKTLRGRLFDGQPAEARA</sequence>
<dbReference type="GO" id="GO:0006352">
    <property type="term" value="P:DNA-templated transcription initiation"/>
    <property type="evidence" value="ECO:0007669"/>
    <property type="project" value="InterPro"/>
</dbReference>
<evidence type="ECO:0000313" key="7">
    <source>
        <dbReference type="EMBL" id="APW60052.1"/>
    </source>
</evidence>
<proteinExistence type="inferred from homology"/>
<evidence type="ECO:0000256" key="1">
    <source>
        <dbReference type="ARBA" id="ARBA00010641"/>
    </source>
</evidence>
<dbReference type="AlphaFoldDB" id="A0A1U7CM90"/>
<organism evidence="7 8">
    <name type="scientific">Paludisphaera borealis</name>
    <dbReference type="NCBI Taxonomy" id="1387353"/>
    <lineage>
        <taxon>Bacteria</taxon>
        <taxon>Pseudomonadati</taxon>
        <taxon>Planctomycetota</taxon>
        <taxon>Planctomycetia</taxon>
        <taxon>Isosphaerales</taxon>
        <taxon>Isosphaeraceae</taxon>
        <taxon>Paludisphaera</taxon>
    </lineage>
</organism>
<dbReference type="STRING" id="1387353.BSF38_01514"/>
<evidence type="ECO:0000313" key="8">
    <source>
        <dbReference type="Proteomes" id="UP000186309"/>
    </source>
</evidence>
<dbReference type="InterPro" id="IPR007627">
    <property type="entry name" value="RNA_pol_sigma70_r2"/>
</dbReference>
<dbReference type="PANTHER" id="PTHR43133:SF51">
    <property type="entry name" value="RNA POLYMERASE SIGMA FACTOR"/>
    <property type="match status" value="1"/>
</dbReference>
<dbReference type="EMBL" id="CP019082">
    <property type="protein sequence ID" value="APW60052.1"/>
    <property type="molecule type" value="Genomic_DNA"/>
</dbReference>
<protein>
    <submittedName>
        <fullName evidence="7">ECF RNA polymerase sigma factor SigE</fullName>
    </submittedName>
</protein>
<keyword evidence="2" id="KW-0805">Transcription regulation</keyword>
<dbReference type="NCBIfam" id="TIGR02937">
    <property type="entry name" value="sigma70-ECF"/>
    <property type="match status" value="1"/>
</dbReference>
<dbReference type="InterPro" id="IPR013325">
    <property type="entry name" value="RNA_pol_sigma_r2"/>
</dbReference>
<feature type="domain" description="RNA polymerase sigma factor 70 region 4 type 2" evidence="6">
    <location>
        <begin position="113"/>
        <end position="164"/>
    </location>
</feature>
<dbReference type="Gene3D" id="1.10.1740.10">
    <property type="match status" value="1"/>
</dbReference>
<dbReference type="Gene3D" id="1.10.10.10">
    <property type="entry name" value="Winged helix-like DNA-binding domain superfamily/Winged helix DNA-binding domain"/>
    <property type="match status" value="1"/>
</dbReference>
<dbReference type="GO" id="GO:0016987">
    <property type="term" value="F:sigma factor activity"/>
    <property type="evidence" value="ECO:0007669"/>
    <property type="project" value="UniProtKB-KW"/>
</dbReference>
<gene>
    <name evidence="7" type="primary">sigE_7</name>
    <name evidence="7" type="ORF">BSF38_01514</name>
</gene>
<keyword evidence="4" id="KW-0804">Transcription</keyword>
<dbReference type="InterPro" id="IPR036388">
    <property type="entry name" value="WH-like_DNA-bd_sf"/>
</dbReference>
<keyword evidence="8" id="KW-1185">Reference proteome</keyword>
<evidence type="ECO:0000259" key="6">
    <source>
        <dbReference type="Pfam" id="PF08281"/>
    </source>
</evidence>
<dbReference type="Pfam" id="PF08281">
    <property type="entry name" value="Sigma70_r4_2"/>
    <property type="match status" value="1"/>
</dbReference>
<dbReference type="InterPro" id="IPR014284">
    <property type="entry name" value="RNA_pol_sigma-70_dom"/>
</dbReference>
<name>A0A1U7CM90_9BACT</name>
<dbReference type="OrthoDB" id="283659at2"/>
<reference evidence="8" key="1">
    <citation type="submission" date="2016-12" db="EMBL/GenBank/DDBJ databases">
        <title>Comparative genomics of four Isosphaeraceae planctomycetes: a common pool of plasmids and glycoside hydrolase genes.</title>
        <authorList>
            <person name="Ivanova A."/>
        </authorList>
    </citation>
    <scope>NUCLEOTIDE SEQUENCE [LARGE SCALE GENOMIC DNA]</scope>
    <source>
        <strain evidence="8">PX4</strain>
    </source>
</reference>
<dbReference type="Proteomes" id="UP000186309">
    <property type="component" value="Chromosome"/>
</dbReference>
<dbReference type="InterPro" id="IPR013324">
    <property type="entry name" value="RNA_pol_sigma_r3/r4-like"/>
</dbReference>
<evidence type="ECO:0000256" key="4">
    <source>
        <dbReference type="ARBA" id="ARBA00023163"/>
    </source>
</evidence>
<dbReference type="CDD" id="cd06171">
    <property type="entry name" value="Sigma70_r4"/>
    <property type="match status" value="1"/>
</dbReference>
<comment type="similarity">
    <text evidence="1">Belongs to the sigma-70 factor family. ECF subfamily.</text>
</comment>
<dbReference type="Pfam" id="PF04542">
    <property type="entry name" value="Sigma70_r2"/>
    <property type="match status" value="1"/>
</dbReference>
<keyword evidence="3" id="KW-0731">Sigma factor</keyword>
<dbReference type="SUPFAM" id="SSF88946">
    <property type="entry name" value="Sigma2 domain of RNA polymerase sigma factors"/>
    <property type="match status" value="1"/>
</dbReference>
<dbReference type="PANTHER" id="PTHR43133">
    <property type="entry name" value="RNA POLYMERASE ECF-TYPE SIGMA FACTO"/>
    <property type="match status" value="1"/>
</dbReference>
<dbReference type="RefSeq" id="WP_076344434.1">
    <property type="nucleotide sequence ID" value="NZ_CP019082.1"/>
</dbReference>
<evidence type="ECO:0000256" key="2">
    <source>
        <dbReference type="ARBA" id="ARBA00023015"/>
    </source>
</evidence>
<feature type="domain" description="RNA polymerase sigma-70 region 2" evidence="5">
    <location>
        <begin position="19"/>
        <end position="82"/>
    </location>
</feature>
<dbReference type="KEGG" id="pbor:BSF38_01514"/>
<accession>A0A1U7CM90</accession>
<dbReference type="SUPFAM" id="SSF88659">
    <property type="entry name" value="Sigma3 and sigma4 domains of RNA polymerase sigma factors"/>
    <property type="match status" value="1"/>
</dbReference>
<evidence type="ECO:0000259" key="5">
    <source>
        <dbReference type="Pfam" id="PF04542"/>
    </source>
</evidence>
<dbReference type="InterPro" id="IPR013249">
    <property type="entry name" value="RNA_pol_sigma70_r4_t2"/>
</dbReference>
<dbReference type="InterPro" id="IPR039425">
    <property type="entry name" value="RNA_pol_sigma-70-like"/>
</dbReference>